<organism evidence="1 2">
    <name type="scientific">Acetitomaculum ruminis DSM 5522</name>
    <dbReference type="NCBI Taxonomy" id="1120918"/>
    <lineage>
        <taxon>Bacteria</taxon>
        <taxon>Bacillati</taxon>
        <taxon>Bacillota</taxon>
        <taxon>Clostridia</taxon>
        <taxon>Lachnospirales</taxon>
        <taxon>Lachnospiraceae</taxon>
        <taxon>Acetitomaculum</taxon>
    </lineage>
</organism>
<dbReference type="STRING" id="1120918.SAMN05216249_10246"/>
<keyword evidence="2" id="KW-1185">Reference proteome</keyword>
<dbReference type="Proteomes" id="UP000198838">
    <property type="component" value="Unassembled WGS sequence"/>
</dbReference>
<dbReference type="InterPro" id="IPR046237">
    <property type="entry name" value="DUF6270"/>
</dbReference>
<sequence length="437" mass="50770">MITFNILGSCICRDVFNIPEINPEDEELKVNRFYQSSSPFVFTKPAPNVEFECIAEGNELPDFIKKCVLSDLNKTNLRDCLSGSDYFIFDLAEFRLNVGIINTKDDEECFVTCTNHLKSMASGIKDMKIENIEKIDVSLNEKKEALDIFISKILENYSPDKVIMIETYLINEFYNHNENSFIFGVEAYANKVNSELTYLYEYVMKNNPKINVVRFPEYCVGNIDHIWGKSALHYIDNYYDYVNKRIRQIVIGHEEPSVFQDQIAKDYFKVIRQNCILNAQRHIDYSRNILRNDGLQNKKSWKTIMSQGNFFDHDNGILCCRRGYAIINKLGLSVNESTIRNIKYLSFSVSTKLLNQSKASLFMSFGYYVDKNFKSIITDEKIVTKEEKRKVLTFDMTQHLNIKKFACRIYSNSPIIIKLSDVRLDYGCVPNEDSSLL</sequence>
<proteinExistence type="predicted"/>
<protein>
    <submittedName>
        <fullName evidence="1">Uncharacterized protein</fullName>
    </submittedName>
</protein>
<evidence type="ECO:0000313" key="1">
    <source>
        <dbReference type="EMBL" id="SFA76502.1"/>
    </source>
</evidence>
<accession>A0A1I0VJK8</accession>
<dbReference type="EMBL" id="FOJY01000002">
    <property type="protein sequence ID" value="SFA76502.1"/>
    <property type="molecule type" value="Genomic_DNA"/>
</dbReference>
<dbReference type="OrthoDB" id="2005670at2"/>
<dbReference type="Pfam" id="PF19786">
    <property type="entry name" value="DUF6270"/>
    <property type="match status" value="1"/>
</dbReference>
<reference evidence="1 2" key="1">
    <citation type="submission" date="2016-10" db="EMBL/GenBank/DDBJ databases">
        <authorList>
            <person name="de Groot N.N."/>
        </authorList>
    </citation>
    <scope>NUCLEOTIDE SEQUENCE [LARGE SCALE GENOMIC DNA]</scope>
    <source>
        <strain evidence="1 2">DSM 5522</strain>
    </source>
</reference>
<evidence type="ECO:0000313" key="2">
    <source>
        <dbReference type="Proteomes" id="UP000198838"/>
    </source>
</evidence>
<name>A0A1I0VJK8_9FIRM</name>
<gene>
    <name evidence="1" type="ORF">SAMN05216249_10246</name>
</gene>
<dbReference type="AlphaFoldDB" id="A0A1I0VJK8"/>
<dbReference type="RefSeq" id="WP_092870011.1">
    <property type="nucleotide sequence ID" value="NZ_FOJY01000002.1"/>
</dbReference>